<feature type="domain" description="Coilin tudor" evidence="2">
    <location>
        <begin position="354"/>
        <end position="466"/>
    </location>
</feature>
<feature type="region of interest" description="Disordered" evidence="1">
    <location>
        <begin position="323"/>
        <end position="351"/>
    </location>
</feature>
<evidence type="ECO:0000313" key="3">
    <source>
        <dbReference type="EMBL" id="KAG2218719.1"/>
    </source>
</evidence>
<dbReference type="AlphaFoldDB" id="A0A8H7RX95"/>
<comment type="caution">
    <text evidence="3">The sequence shown here is derived from an EMBL/GenBank/DDBJ whole genome shotgun (WGS) entry which is preliminary data.</text>
</comment>
<dbReference type="InterPro" id="IPR056398">
    <property type="entry name" value="Tudor_Coilin"/>
</dbReference>
<evidence type="ECO:0000313" key="4">
    <source>
        <dbReference type="Proteomes" id="UP000646827"/>
    </source>
</evidence>
<feature type="region of interest" description="Disordered" evidence="1">
    <location>
        <begin position="86"/>
        <end position="288"/>
    </location>
</feature>
<sequence length="468" mass="54874">MRIALETLDPLPFYKSWFVFEENDDSTVADLRKALNRSLQLAKKSSHIKLMSGGFEYLPQLKLKNYILNNEVIFVESSKDKPILKTPVVMETQTKKKKEDKKKQAKETKKREKEEKKKKQVEEKKSSQPKEKELKKKRKREEEDEDDKTNVELKEDEPVKKMTKTQKRNLRRKLVIKKRKEQQKQLNQSTVEKETPSSDDEPPTQLSSRKEVSTTPSNDTIKKPSTHLLKKNKNKKANFLKHMDKKQQSHFRFEPSTSDDEEKEQKKVLQDTQEEEHQKQELIDNGSAIVTWNEADENYDGPTKGNVQYPIYNVGNYFHADTPSIPAKKDNESTIETKNMTNKPPLTPKVIEKPDYEKLPSLSFSGPFPEPNDLLAIKLLEMSSSYTPEISDWKQVKVLEFDQEQGMLNVEFQPGFLLKEQTGKFTIRENNGYHDEEEEEEEEEEVEQYLEDQTKQLTQMDIVDMRRL</sequence>
<dbReference type="OrthoDB" id="74813at2759"/>
<dbReference type="Pfam" id="PF23086">
    <property type="entry name" value="Tudor_Coilin"/>
    <property type="match status" value="1"/>
</dbReference>
<name>A0A8H7RX95_9FUNG</name>
<feature type="compositionally biased region" description="Basic and acidic residues" evidence="1">
    <location>
        <begin position="241"/>
        <end position="253"/>
    </location>
</feature>
<organism evidence="3 4">
    <name type="scientific">Circinella minor</name>
    <dbReference type="NCBI Taxonomy" id="1195481"/>
    <lineage>
        <taxon>Eukaryota</taxon>
        <taxon>Fungi</taxon>
        <taxon>Fungi incertae sedis</taxon>
        <taxon>Mucoromycota</taxon>
        <taxon>Mucoromycotina</taxon>
        <taxon>Mucoromycetes</taxon>
        <taxon>Mucorales</taxon>
        <taxon>Lichtheimiaceae</taxon>
        <taxon>Circinella</taxon>
    </lineage>
</organism>
<feature type="compositionally biased region" description="Acidic residues" evidence="1">
    <location>
        <begin position="435"/>
        <end position="446"/>
    </location>
</feature>
<feature type="compositionally biased region" description="Basic and acidic residues" evidence="1">
    <location>
        <begin position="148"/>
        <end position="160"/>
    </location>
</feature>
<accession>A0A8H7RX95</accession>
<feature type="compositionally biased region" description="Basic and acidic residues" evidence="1">
    <location>
        <begin position="263"/>
        <end position="282"/>
    </location>
</feature>
<evidence type="ECO:0000259" key="2">
    <source>
        <dbReference type="Pfam" id="PF23086"/>
    </source>
</evidence>
<reference evidence="3 4" key="1">
    <citation type="submission" date="2020-12" db="EMBL/GenBank/DDBJ databases">
        <title>Metabolic potential, ecology and presence of endohyphal bacteria is reflected in genomic diversity of Mucoromycotina.</title>
        <authorList>
            <person name="Muszewska A."/>
            <person name="Okrasinska A."/>
            <person name="Steczkiewicz K."/>
            <person name="Drgas O."/>
            <person name="Orlowska M."/>
            <person name="Perlinska-Lenart U."/>
            <person name="Aleksandrzak-Piekarczyk T."/>
            <person name="Szatraj K."/>
            <person name="Zielenkiewicz U."/>
            <person name="Pilsyk S."/>
            <person name="Malc E."/>
            <person name="Mieczkowski P."/>
            <person name="Kruszewska J.S."/>
            <person name="Biernat P."/>
            <person name="Pawlowska J."/>
        </authorList>
    </citation>
    <scope>NUCLEOTIDE SEQUENCE [LARGE SCALE GENOMIC DNA]</scope>
    <source>
        <strain evidence="3 4">CBS 142.35</strain>
    </source>
</reference>
<feature type="compositionally biased region" description="Polar residues" evidence="1">
    <location>
        <begin position="334"/>
        <end position="344"/>
    </location>
</feature>
<protein>
    <recommendedName>
        <fullName evidence="2">Coilin tudor domain-containing protein</fullName>
    </recommendedName>
</protein>
<feature type="compositionally biased region" description="Basic residues" evidence="1">
    <location>
        <begin position="224"/>
        <end position="239"/>
    </location>
</feature>
<gene>
    <name evidence="3" type="ORF">INT45_002427</name>
</gene>
<feature type="compositionally biased region" description="Basic and acidic residues" evidence="1">
    <location>
        <begin position="101"/>
        <end position="134"/>
    </location>
</feature>
<dbReference type="EMBL" id="JAEPRB010000214">
    <property type="protein sequence ID" value="KAG2218719.1"/>
    <property type="molecule type" value="Genomic_DNA"/>
</dbReference>
<feature type="compositionally biased region" description="Basic residues" evidence="1">
    <location>
        <begin position="161"/>
        <end position="181"/>
    </location>
</feature>
<feature type="region of interest" description="Disordered" evidence="1">
    <location>
        <begin position="427"/>
        <end position="446"/>
    </location>
</feature>
<evidence type="ECO:0000256" key="1">
    <source>
        <dbReference type="SAM" id="MobiDB-lite"/>
    </source>
</evidence>
<dbReference type="Proteomes" id="UP000646827">
    <property type="component" value="Unassembled WGS sequence"/>
</dbReference>
<keyword evidence="4" id="KW-1185">Reference proteome</keyword>
<proteinExistence type="predicted"/>